<dbReference type="PROSITE" id="PS00194">
    <property type="entry name" value="THIOREDOXIN_1"/>
    <property type="match status" value="1"/>
</dbReference>
<keyword evidence="5" id="KW-1185">Reference proteome</keyword>
<dbReference type="AlphaFoldDB" id="A0A2Z6GAX1"/>
<feature type="chain" id="PRO_5017484430" evidence="2">
    <location>
        <begin position="20"/>
        <end position="154"/>
    </location>
</feature>
<dbReference type="GO" id="GO:0015036">
    <property type="term" value="F:disulfide oxidoreductase activity"/>
    <property type="evidence" value="ECO:0007669"/>
    <property type="project" value="UniProtKB-ARBA"/>
</dbReference>
<keyword evidence="1" id="KW-0676">Redox-active center</keyword>
<dbReference type="Gene3D" id="3.40.30.10">
    <property type="entry name" value="Glutaredoxin"/>
    <property type="match status" value="1"/>
</dbReference>
<dbReference type="InterPro" id="IPR050553">
    <property type="entry name" value="Thioredoxin_ResA/DsbE_sf"/>
</dbReference>
<evidence type="ECO:0000313" key="5">
    <source>
        <dbReference type="Proteomes" id="UP000033070"/>
    </source>
</evidence>
<dbReference type="EMBL" id="AP018738">
    <property type="protein sequence ID" value="BBE50600.1"/>
    <property type="molecule type" value="Genomic_DNA"/>
</dbReference>
<reference evidence="4 5" key="1">
    <citation type="submission" date="2018-06" db="EMBL/GenBank/DDBJ databases">
        <title>OYT1 Genome Sequencing.</title>
        <authorList>
            <person name="Kato S."/>
            <person name="Itoh T."/>
            <person name="Ohkuma M."/>
        </authorList>
    </citation>
    <scope>NUCLEOTIDE SEQUENCE [LARGE SCALE GENOMIC DNA]</scope>
    <source>
        <strain evidence="4 5">OYT1</strain>
    </source>
</reference>
<sequence>MRKLALFCAALLLAGSAWAGDFSFTDIHGKPVKLSDYRGRWVLVNFWATWCPPCLREVPDLMELHRTHKDKDLVVIGVSLDSTRESVKEFVSKHAVNYPIVVGDYKQAKQIGEVEVLPTSYLYDPQGKQISYQPGILSREDVESYIRSKSGKAN</sequence>
<organism evidence="4 5">
    <name type="scientific">Ferriphaselus amnicola</name>
    <dbReference type="NCBI Taxonomy" id="1188319"/>
    <lineage>
        <taxon>Bacteria</taxon>
        <taxon>Pseudomonadati</taxon>
        <taxon>Pseudomonadota</taxon>
        <taxon>Betaproteobacteria</taxon>
        <taxon>Nitrosomonadales</taxon>
        <taxon>Gallionellaceae</taxon>
        <taxon>Ferriphaselus</taxon>
    </lineage>
</organism>
<evidence type="ECO:0000256" key="2">
    <source>
        <dbReference type="SAM" id="SignalP"/>
    </source>
</evidence>
<feature type="domain" description="Thioredoxin" evidence="3">
    <location>
        <begin position="13"/>
        <end position="151"/>
    </location>
</feature>
<dbReference type="InterPro" id="IPR036249">
    <property type="entry name" value="Thioredoxin-like_sf"/>
</dbReference>
<dbReference type="InterPro" id="IPR017937">
    <property type="entry name" value="Thioredoxin_CS"/>
</dbReference>
<evidence type="ECO:0000313" key="4">
    <source>
        <dbReference type="EMBL" id="BBE50600.1"/>
    </source>
</evidence>
<dbReference type="CDD" id="cd02966">
    <property type="entry name" value="TlpA_like_family"/>
    <property type="match status" value="1"/>
</dbReference>
<dbReference type="Pfam" id="PF00578">
    <property type="entry name" value="AhpC-TSA"/>
    <property type="match status" value="1"/>
</dbReference>
<dbReference type="InterPro" id="IPR000866">
    <property type="entry name" value="AhpC/TSA"/>
</dbReference>
<name>A0A2Z6GAX1_9PROT</name>
<dbReference type="InterPro" id="IPR013766">
    <property type="entry name" value="Thioredoxin_domain"/>
</dbReference>
<dbReference type="STRING" id="1188319.OYT1_02283"/>
<gene>
    <name evidence="4" type="ORF">OYT1_ch1040</name>
</gene>
<protein>
    <submittedName>
        <fullName evidence="4">Thiol-disulfide oxidoreductase ResA</fullName>
    </submittedName>
</protein>
<keyword evidence="2" id="KW-0732">Signal</keyword>
<dbReference type="PANTHER" id="PTHR42852">
    <property type="entry name" value="THIOL:DISULFIDE INTERCHANGE PROTEIN DSBE"/>
    <property type="match status" value="1"/>
</dbReference>
<accession>A0A2Z6GAX1</accession>
<dbReference type="PANTHER" id="PTHR42852:SF17">
    <property type="entry name" value="THIOREDOXIN-LIKE PROTEIN HI_1115"/>
    <property type="match status" value="1"/>
</dbReference>
<evidence type="ECO:0000259" key="3">
    <source>
        <dbReference type="PROSITE" id="PS51352"/>
    </source>
</evidence>
<dbReference type="SUPFAM" id="SSF52833">
    <property type="entry name" value="Thioredoxin-like"/>
    <property type="match status" value="1"/>
</dbReference>
<dbReference type="Proteomes" id="UP000033070">
    <property type="component" value="Chromosome"/>
</dbReference>
<proteinExistence type="predicted"/>
<feature type="signal peptide" evidence="2">
    <location>
        <begin position="1"/>
        <end position="19"/>
    </location>
</feature>
<dbReference type="PROSITE" id="PS51352">
    <property type="entry name" value="THIOREDOXIN_2"/>
    <property type="match status" value="1"/>
</dbReference>
<dbReference type="KEGG" id="fam:OYT1_ch1040"/>
<evidence type="ECO:0000256" key="1">
    <source>
        <dbReference type="ARBA" id="ARBA00023284"/>
    </source>
</evidence>
<dbReference type="GO" id="GO:0016209">
    <property type="term" value="F:antioxidant activity"/>
    <property type="evidence" value="ECO:0007669"/>
    <property type="project" value="InterPro"/>
</dbReference>
<dbReference type="OrthoDB" id="9811352at2"/>
<dbReference type="RefSeq" id="WP_062627393.1">
    <property type="nucleotide sequence ID" value="NZ_AP018738.1"/>
</dbReference>